<dbReference type="Proteomes" id="UP000001949">
    <property type="component" value="Unassembled WGS sequence"/>
</dbReference>
<evidence type="ECO:0000313" key="2">
    <source>
        <dbReference type="Proteomes" id="UP000001949"/>
    </source>
</evidence>
<dbReference type="PANTHER" id="PTHR31789:SF1">
    <property type="entry name" value="OS05G0482600 PROTEIN"/>
    <property type="match status" value="1"/>
</dbReference>
<dbReference type="InParanoid" id="Q4N4V4"/>
<reference evidence="1 2" key="1">
    <citation type="journal article" date="2005" name="Science">
        <title>Genome sequence of Theileria parva, a bovine pathogen that transforms lymphocytes.</title>
        <authorList>
            <person name="Gardner M.J."/>
            <person name="Bishop R."/>
            <person name="Shah T."/>
            <person name="de Villiers E.P."/>
            <person name="Carlton J.M."/>
            <person name="Hall N."/>
            <person name="Ren Q."/>
            <person name="Paulsen I.T."/>
            <person name="Pain A."/>
            <person name="Berriman M."/>
            <person name="Wilson R.J.M."/>
            <person name="Sato S."/>
            <person name="Ralph S.A."/>
            <person name="Mann D.J."/>
            <person name="Xiong Z."/>
            <person name="Shallom S.J."/>
            <person name="Weidman J."/>
            <person name="Jiang L."/>
            <person name="Lynn J."/>
            <person name="Weaver B."/>
            <person name="Shoaibi A."/>
            <person name="Domingo A.R."/>
            <person name="Wasawo D."/>
            <person name="Crabtree J."/>
            <person name="Wortman J.R."/>
            <person name="Haas B."/>
            <person name="Angiuoli S.V."/>
            <person name="Creasy T.H."/>
            <person name="Lu C."/>
            <person name="Suh B."/>
            <person name="Silva J.C."/>
            <person name="Utterback T.R."/>
            <person name="Feldblyum T.V."/>
            <person name="Pertea M."/>
            <person name="Allen J."/>
            <person name="Nierman W.C."/>
            <person name="Taracha E.L.N."/>
            <person name="Salzberg S.L."/>
            <person name="White O.R."/>
            <person name="Fitzhugh H.A."/>
            <person name="Morzaria S."/>
            <person name="Venter J.C."/>
            <person name="Fraser C.M."/>
            <person name="Nene V."/>
        </authorList>
    </citation>
    <scope>NUCLEOTIDE SEQUENCE [LARGE SCALE GENOMIC DNA]</scope>
    <source>
        <strain evidence="1 2">Muguga</strain>
    </source>
</reference>
<comment type="caution">
    <text evidence="1">The sequence shown here is derived from an EMBL/GenBank/DDBJ whole genome shotgun (WGS) entry which is preliminary data.</text>
</comment>
<dbReference type="EMBL" id="AAGK01000002">
    <property type="protein sequence ID" value="EAN32819.1"/>
    <property type="molecule type" value="Genomic_DNA"/>
</dbReference>
<sequence>MRGRLRVPLLALISNKVSDGLLVMLDQPNDDYISLSLFDIENGAKLVPAIPLFILQIDSIINIIPKKPLQFLELLVSQILIKQEGQLFSVIDILRNKKTVGLNTIYFKPRGFVFFDYTRRFFTISSNSIEFWQLSPTQLTQTTSINVPGVENPDLCCHSIMSDMFCIKCLDPDTLTRVESNSESTPLNSPKLIYPFSPRKISILNHLNRFLRVQHSTGVSVCLTDFTGFVFKMKRLEFTSTQF</sequence>
<accession>Q4N4V4</accession>
<dbReference type="AlphaFoldDB" id="Q4N4V4"/>
<organism evidence="1 2">
    <name type="scientific">Theileria parva</name>
    <name type="common">East coast fever infection agent</name>
    <dbReference type="NCBI Taxonomy" id="5875"/>
    <lineage>
        <taxon>Eukaryota</taxon>
        <taxon>Sar</taxon>
        <taxon>Alveolata</taxon>
        <taxon>Apicomplexa</taxon>
        <taxon>Aconoidasida</taxon>
        <taxon>Piroplasmida</taxon>
        <taxon>Theileriidae</taxon>
        <taxon>Theileria</taxon>
    </lineage>
</organism>
<dbReference type="KEGG" id="tpv:TP02_0536"/>
<proteinExistence type="predicted"/>
<dbReference type="eggNOG" id="ENOG502QS54">
    <property type="taxonomic scope" value="Eukaryota"/>
</dbReference>
<keyword evidence="2" id="KW-1185">Reference proteome</keyword>
<name>Q4N4V4_THEPA</name>
<evidence type="ECO:0000313" key="1">
    <source>
        <dbReference type="EMBL" id="EAN32819.1"/>
    </source>
</evidence>
<dbReference type="VEuPathDB" id="PiroplasmaDB:TpMuguga_02g00536"/>
<protein>
    <submittedName>
        <fullName evidence="1">Uncharacterized protein</fullName>
    </submittedName>
</protein>
<gene>
    <name evidence="1" type="ordered locus">TP02_0536</name>
</gene>
<dbReference type="PANTHER" id="PTHR31789">
    <property type="entry name" value="OS05G0482600 PROTEIN"/>
    <property type="match status" value="1"/>
</dbReference>